<dbReference type="InterPro" id="IPR029044">
    <property type="entry name" value="Nucleotide-diphossugar_trans"/>
</dbReference>
<evidence type="ECO:0000313" key="3">
    <source>
        <dbReference type="Proteomes" id="UP000255326"/>
    </source>
</evidence>
<dbReference type="PANTHER" id="PTHR43777">
    <property type="entry name" value="MOLYBDENUM COFACTOR CYTIDYLYLTRANSFERASE"/>
    <property type="match status" value="1"/>
</dbReference>
<dbReference type="InterPro" id="IPR025877">
    <property type="entry name" value="MobA-like_NTP_Trfase"/>
</dbReference>
<dbReference type="Pfam" id="PF12804">
    <property type="entry name" value="NTP_transf_3"/>
    <property type="match status" value="1"/>
</dbReference>
<keyword evidence="3" id="KW-1185">Reference proteome</keyword>
<keyword evidence="2" id="KW-0548">Nucleotidyltransferase</keyword>
<evidence type="ECO:0000259" key="1">
    <source>
        <dbReference type="Pfam" id="PF12804"/>
    </source>
</evidence>
<dbReference type="Gene3D" id="3.90.550.10">
    <property type="entry name" value="Spore Coat Polysaccharide Biosynthesis Protein SpsA, Chain A"/>
    <property type="match status" value="1"/>
</dbReference>
<protein>
    <submittedName>
        <fullName evidence="2">Molybdenum cofactor cytidylyltransferase</fullName>
    </submittedName>
</protein>
<dbReference type="PANTHER" id="PTHR43777:SF1">
    <property type="entry name" value="MOLYBDENUM COFACTOR CYTIDYLYLTRANSFERASE"/>
    <property type="match status" value="1"/>
</dbReference>
<feature type="domain" description="MobA-like NTP transferase" evidence="1">
    <location>
        <begin position="6"/>
        <end position="170"/>
    </location>
</feature>
<accession>A0A370GQZ7</accession>
<evidence type="ECO:0000313" key="2">
    <source>
        <dbReference type="EMBL" id="RDI45931.1"/>
    </source>
</evidence>
<proteinExistence type="predicted"/>
<gene>
    <name evidence="2" type="ORF">DFR59_102568</name>
</gene>
<dbReference type="CDD" id="cd04182">
    <property type="entry name" value="GT_2_like_f"/>
    <property type="match status" value="1"/>
</dbReference>
<dbReference type="OrthoDB" id="285216at2"/>
<dbReference type="GO" id="GO:0016779">
    <property type="term" value="F:nucleotidyltransferase activity"/>
    <property type="evidence" value="ECO:0007669"/>
    <property type="project" value="UniProtKB-KW"/>
</dbReference>
<dbReference type="Proteomes" id="UP000255326">
    <property type="component" value="Unassembled WGS sequence"/>
</dbReference>
<reference evidence="2 3" key="1">
    <citation type="submission" date="2018-07" db="EMBL/GenBank/DDBJ databases">
        <title>Genomic Encyclopedia of Type Strains, Phase IV (KMG-IV): sequencing the most valuable type-strain genomes for metagenomic binning, comparative biology and taxonomic classification.</title>
        <authorList>
            <person name="Goeker M."/>
        </authorList>
    </citation>
    <scope>NUCLEOTIDE SEQUENCE [LARGE SCALE GENOMIC DNA]</scope>
    <source>
        <strain evidence="2 3">DSM 25281</strain>
    </source>
</reference>
<dbReference type="AlphaFoldDB" id="A0A370GQZ7"/>
<keyword evidence="2" id="KW-0808">Transferase</keyword>
<comment type="caution">
    <text evidence="2">The sequence shown here is derived from an EMBL/GenBank/DDBJ whole genome shotgun (WGS) entry which is preliminary data.</text>
</comment>
<dbReference type="EMBL" id="QQAY01000002">
    <property type="protein sequence ID" value="RDI45931.1"/>
    <property type="molecule type" value="Genomic_DNA"/>
</dbReference>
<dbReference type="SUPFAM" id="SSF53448">
    <property type="entry name" value="Nucleotide-diphospho-sugar transferases"/>
    <property type="match status" value="1"/>
</dbReference>
<sequence length="223" mass="24509">MLHIVGIVLGAGSSSRMGKPKLDLALEGRPLGQYAFDAAVRSQLTHVLFVGSGASPPVWMDHINAETEGKWSYLYCPTAHAGMAESIRCGVNKAIEFAADAVMIILADQPFQTNTLFNSLLKLYQKSGLYYLASTYHSTPMPPIIFSKSIFSKLLGLQGDIGARSLLKKENGLFEEFYDSHFAFDVDNEYEYLNAIHLMKSIKEGGKSSGDAREKCDQKGSTR</sequence>
<organism evidence="2 3">
    <name type="scientific">Falsibacillus pallidus</name>
    <dbReference type="NCBI Taxonomy" id="493781"/>
    <lineage>
        <taxon>Bacteria</taxon>
        <taxon>Bacillati</taxon>
        <taxon>Bacillota</taxon>
        <taxon>Bacilli</taxon>
        <taxon>Bacillales</taxon>
        <taxon>Bacillaceae</taxon>
        <taxon>Falsibacillus</taxon>
    </lineage>
</organism>
<dbReference type="RefSeq" id="WP_114744727.1">
    <property type="nucleotide sequence ID" value="NZ_QQAY01000002.1"/>
</dbReference>
<name>A0A370GQZ7_9BACI</name>